<keyword evidence="1" id="KW-0812">Transmembrane</keyword>
<name>A0ABS6F3Z0_9CLOT</name>
<keyword evidence="1" id="KW-1133">Transmembrane helix</keyword>
<evidence type="ECO:0000313" key="3">
    <source>
        <dbReference type="Proteomes" id="UP000736583"/>
    </source>
</evidence>
<evidence type="ECO:0000256" key="1">
    <source>
        <dbReference type="SAM" id="Phobius"/>
    </source>
</evidence>
<comment type="caution">
    <text evidence="2">The sequence shown here is derived from an EMBL/GenBank/DDBJ whole genome shotgun (WGS) entry which is preliminary data.</text>
</comment>
<proteinExistence type="predicted"/>
<organism evidence="2 3">
    <name type="scientific">Clostridium simiarum</name>
    <dbReference type="NCBI Taxonomy" id="2841506"/>
    <lineage>
        <taxon>Bacteria</taxon>
        <taxon>Bacillati</taxon>
        <taxon>Bacillota</taxon>
        <taxon>Clostridia</taxon>
        <taxon>Eubacteriales</taxon>
        <taxon>Clostridiaceae</taxon>
        <taxon>Clostridium</taxon>
    </lineage>
</organism>
<gene>
    <name evidence="2" type="ORF">KQI89_15355</name>
</gene>
<dbReference type="RefSeq" id="WP_216457811.1">
    <property type="nucleotide sequence ID" value="NZ_JAHLQL010000007.1"/>
</dbReference>
<accession>A0ABS6F3Z0</accession>
<reference evidence="2 3" key="1">
    <citation type="submission" date="2021-06" db="EMBL/GenBank/DDBJ databases">
        <authorList>
            <person name="Sun Q."/>
            <person name="Li D."/>
        </authorList>
    </citation>
    <scope>NUCLEOTIDE SEQUENCE [LARGE SCALE GENOMIC DNA]</scope>
    <source>
        <strain evidence="2 3">MSJ-4</strain>
    </source>
</reference>
<dbReference type="Proteomes" id="UP000736583">
    <property type="component" value="Unassembled WGS sequence"/>
</dbReference>
<protein>
    <recommendedName>
        <fullName evidence="4">TMhelix containing protein</fullName>
    </recommendedName>
</protein>
<dbReference type="EMBL" id="JAHLQL010000007">
    <property type="protein sequence ID" value="MBU5593125.1"/>
    <property type="molecule type" value="Genomic_DNA"/>
</dbReference>
<evidence type="ECO:0000313" key="2">
    <source>
        <dbReference type="EMBL" id="MBU5593125.1"/>
    </source>
</evidence>
<feature type="transmembrane region" description="Helical" evidence="1">
    <location>
        <begin position="12"/>
        <end position="29"/>
    </location>
</feature>
<keyword evidence="1" id="KW-0472">Membrane</keyword>
<sequence length="52" mass="5938">MRNKEYNLIQKIGLGILIPAAFVFFTILGDPVAFKDLVMEIYGVKQPVKNKR</sequence>
<keyword evidence="3" id="KW-1185">Reference proteome</keyword>
<evidence type="ECO:0008006" key="4">
    <source>
        <dbReference type="Google" id="ProtNLM"/>
    </source>
</evidence>